<feature type="region of interest" description="Disordered" evidence="6">
    <location>
        <begin position="167"/>
        <end position="196"/>
    </location>
</feature>
<dbReference type="STRING" id="1344416.A0A139B0E2"/>
<proteinExistence type="inferred from homology"/>
<feature type="domain" description="ADF-H" evidence="7">
    <location>
        <begin position="194"/>
        <end position="327"/>
    </location>
</feature>
<accession>A0A139B0E2</accession>
<evidence type="ECO:0000313" key="9">
    <source>
        <dbReference type="Proteomes" id="UP000070544"/>
    </source>
</evidence>
<organism evidence="8 9">
    <name type="scientific">Gonapodya prolifera (strain JEL478)</name>
    <name type="common">Monoblepharis prolifera</name>
    <dbReference type="NCBI Taxonomy" id="1344416"/>
    <lineage>
        <taxon>Eukaryota</taxon>
        <taxon>Fungi</taxon>
        <taxon>Fungi incertae sedis</taxon>
        <taxon>Chytridiomycota</taxon>
        <taxon>Chytridiomycota incertae sedis</taxon>
        <taxon>Monoblepharidomycetes</taxon>
        <taxon>Monoblepharidales</taxon>
        <taxon>Gonapodyaceae</taxon>
        <taxon>Gonapodya</taxon>
    </lineage>
</organism>
<protein>
    <submittedName>
        <fullName evidence="8">Actin depolymerizing protein</fullName>
    </submittedName>
</protein>
<name>A0A139B0E2_GONPJ</name>
<dbReference type="GO" id="GO:0030427">
    <property type="term" value="C:site of polarized growth"/>
    <property type="evidence" value="ECO:0007669"/>
    <property type="project" value="TreeGrafter"/>
</dbReference>
<keyword evidence="2" id="KW-0963">Cytoplasm</keyword>
<dbReference type="GO" id="GO:0030833">
    <property type="term" value="P:regulation of actin filament polymerization"/>
    <property type="evidence" value="ECO:0007669"/>
    <property type="project" value="TreeGrafter"/>
</dbReference>
<gene>
    <name evidence="8" type="ORF">M427DRAFT_150716</name>
</gene>
<dbReference type="PANTHER" id="PTHR10829">
    <property type="entry name" value="CORTACTIN AND DREBRIN"/>
    <property type="match status" value="1"/>
</dbReference>
<comment type="similarity">
    <text evidence="5">Belongs to the actin-binding proteins ADF family. Coactosin subfamily.</text>
</comment>
<keyword evidence="4" id="KW-0206">Cytoskeleton</keyword>
<evidence type="ECO:0000256" key="5">
    <source>
        <dbReference type="ARBA" id="ARBA00038052"/>
    </source>
</evidence>
<evidence type="ECO:0000256" key="4">
    <source>
        <dbReference type="ARBA" id="ARBA00023212"/>
    </source>
</evidence>
<reference evidence="8 9" key="1">
    <citation type="journal article" date="2015" name="Genome Biol. Evol.">
        <title>Phylogenomic analyses indicate that early fungi evolved digesting cell walls of algal ancestors of land plants.</title>
        <authorList>
            <person name="Chang Y."/>
            <person name="Wang S."/>
            <person name="Sekimoto S."/>
            <person name="Aerts A.L."/>
            <person name="Choi C."/>
            <person name="Clum A."/>
            <person name="LaButti K.M."/>
            <person name="Lindquist E.A."/>
            <person name="Yee Ngan C."/>
            <person name="Ohm R.A."/>
            <person name="Salamov A.A."/>
            <person name="Grigoriev I.V."/>
            <person name="Spatafora J.W."/>
            <person name="Berbee M.L."/>
        </authorList>
    </citation>
    <scope>NUCLEOTIDE SEQUENCE [LARGE SCALE GENOMIC DNA]</scope>
    <source>
        <strain evidence="8 9">JEL478</strain>
    </source>
</reference>
<dbReference type="Gene3D" id="3.40.20.10">
    <property type="entry name" value="Severin"/>
    <property type="match status" value="2"/>
</dbReference>
<dbReference type="GO" id="GO:0051015">
    <property type="term" value="F:actin filament binding"/>
    <property type="evidence" value="ECO:0007669"/>
    <property type="project" value="TreeGrafter"/>
</dbReference>
<comment type="subcellular location">
    <subcellularLocation>
        <location evidence="1">Cytoplasm</location>
        <location evidence="1">Cytoskeleton</location>
    </subcellularLocation>
</comment>
<evidence type="ECO:0000256" key="6">
    <source>
        <dbReference type="SAM" id="MobiDB-lite"/>
    </source>
</evidence>
<feature type="domain" description="ADF-H" evidence="7">
    <location>
        <begin position="4"/>
        <end position="137"/>
    </location>
</feature>
<dbReference type="InterPro" id="IPR029006">
    <property type="entry name" value="ADF-H/Gelsolin-like_dom_sf"/>
</dbReference>
<evidence type="ECO:0000259" key="7">
    <source>
        <dbReference type="PROSITE" id="PS51263"/>
    </source>
</evidence>
<dbReference type="GO" id="GO:0030864">
    <property type="term" value="C:cortical actin cytoskeleton"/>
    <property type="evidence" value="ECO:0007669"/>
    <property type="project" value="TreeGrafter"/>
</dbReference>
<dbReference type="CDD" id="cd11282">
    <property type="entry name" value="ADF_coactosin_like"/>
    <property type="match status" value="2"/>
</dbReference>
<feature type="compositionally biased region" description="Acidic residues" evidence="6">
    <location>
        <begin position="120"/>
        <end position="130"/>
    </location>
</feature>
<dbReference type="GO" id="GO:0005884">
    <property type="term" value="C:actin filament"/>
    <property type="evidence" value="ECO:0007669"/>
    <property type="project" value="TreeGrafter"/>
</dbReference>
<evidence type="ECO:0000256" key="1">
    <source>
        <dbReference type="ARBA" id="ARBA00004245"/>
    </source>
</evidence>
<dbReference type="AlphaFoldDB" id="A0A139B0E2"/>
<dbReference type="InterPro" id="IPR002108">
    <property type="entry name" value="ADF-H"/>
</dbReference>
<keyword evidence="9" id="KW-1185">Reference proteome</keyword>
<dbReference type="PANTHER" id="PTHR10829:SF25">
    <property type="entry name" value="DREBRIN-LIKE PROTEIN"/>
    <property type="match status" value="1"/>
</dbReference>
<feature type="compositionally biased region" description="Gly residues" evidence="6">
    <location>
        <begin position="184"/>
        <end position="193"/>
    </location>
</feature>
<sequence>MSITVTIRDENALKGALDAIRTNEDPTNWVLVGHDADSPNVVALQATGTGGFNELRSHLKDDQVQYALLRIFVKVDLTTTTKFVYLYNLGERVPLMKKGRFGVVKGDVQKRFQPYHADIEIENPEGATEEEITKKVSEGSSGPELSASGSFSNLPGKLPKFGQQNVAAQPGQQPLPSLPAKKAVGGGIGGAGSKGPTFSPELVEAIKAVHSDKSPADWVLATYEDNATSRPIILLGSGEGGADALKTQLSSDRIFYGLVRVIDMIDSHPTVKFALIVFVGNDVSIMKKAQTTTHKGAVETQFQPFHVTMNVSDVSEVSSDIVLSTVQFASGSKSHVK</sequence>
<evidence type="ECO:0000256" key="3">
    <source>
        <dbReference type="ARBA" id="ARBA00023203"/>
    </source>
</evidence>
<dbReference type="EMBL" id="KQ965731">
    <property type="protein sequence ID" value="KXS22439.1"/>
    <property type="molecule type" value="Genomic_DNA"/>
</dbReference>
<evidence type="ECO:0000256" key="2">
    <source>
        <dbReference type="ARBA" id="ARBA00022490"/>
    </source>
</evidence>
<feature type="region of interest" description="Disordered" evidence="6">
    <location>
        <begin position="115"/>
        <end position="149"/>
    </location>
</feature>
<dbReference type="SMART" id="SM00102">
    <property type="entry name" value="ADF"/>
    <property type="match status" value="2"/>
</dbReference>
<dbReference type="Pfam" id="PF00241">
    <property type="entry name" value="Cofilin_ADF"/>
    <property type="match status" value="2"/>
</dbReference>
<evidence type="ECO:0000313" key="8">
    <source>
        <dbReference type="EMBL" id="KXS22439.1"/>
    </source>
</evidence>
<keyword evidence="3" id="KW-0009">Actin-binding</keyword>
<dbReference type="PROSITE" id="PS51263">
    <property type="entry name" value="ADF_H"/>
    <property type="match status" value="2"/>
</dbReference>
<dbReference type="Proteomes" id="UP000070544">
    <property type="component" value="Unassembled WGS sequence"/>
</dbReference>
<dbReference type="OrthoDB" id="20822at2759"/>
<dbReference type="FunFam" id="3.40.20.10:FF:000018">
    <property type="entry name" value="Coactosin-like 1"/>
    <property type="match status" value="2"/>
</dbReference>
<dbReference type="SUPFAM" id="SSF55753">
    <property type="entry name" value="Actin depolymerizing proteins"/>
    <property type="match status" value="2"/>
</dbReference>
<dbReference type="OMA" id="QPYHVDI"/>